<name>A0AAE0XVH5_9GAST</name>
<organism evidence="1 2">
    <name type="scientific">Elysia crispata</name>
    <name type="common">lettuce slug</name>
    <dbReference type="NCBI Taxonomy" id="231223"/>
    <lineage>
        <taxon>Eukaryota</taxon>
        <taxon>Metazoa</taxon>
        <taxon>Spiralia</taxon>
        <taxon>Lophotrochozoa</taxon>
        <taxon>Mollusca</taxon>
        <taxon>Gastropoda</taxon>
        <taxon>Heterobranchia</taxon>
        <taxon>Euthyneura</taxon>
        <taxon>Panpulmonata</taxon>
        <taxon>Sacoglossa</taxon>
        <taxon>Placobranchoidea</taxon>
        <taxon>Plakobranchidae</taxon>
        <taxon>Elysia</taxon>
    </lineage>
</organism>
<dbReference type="Proteomes" id="UP001283361">
    <property type="component" value="Unassembled WGS sequence"/>
</dbReference>
<evidence type="ECO:0000313" key="1">
    <source>
        <dbReference type="EMBL" id="KAK3717715.1"/>
    </source>
</evidence>
<sequence>MDRIQRANHSAAQPWFFKVRKMLSNSRSPSDSLVVYHCPTELKELPSSTKLPFFPIVIRPSCTYPYRERNWLAETKEYRG</sequence>
<keyword evidence="2" id="KW-1185">Reference proteome</keyword>
<evidence type="ECO:0000313" key="2">
    <source>
        <dbReference type="Proteomes" id="UP001283361"/>
    </source>
</evidence>
<reference evidence="1" key="1">
    <citation type="journal article" date="2023" name="G3 (Bethesda)">
        <title>A reference genome for the long-term kleptoplast-retaining sea slug Elysia crispata morphotype clarki.</title>
        <authorList>
            <person name="Eastman K.E."/>
            <person name="Pendleton A.L."/>
            <person name="Shaikh M.A."/>
            <person name="Suttiyut T."/>
            <person name="Ogas R."/>
            <person name="Tomko P."/>
            <person name="Gavelis G."/>
            <person name="Widhalm J.R."/>
            <person name="Wisecaver J.H."/>
        </authorList>
    </citation>
    <scope>NUCLEOTIDE SEQUENCE</scope>
    <source>
        <strain evidence="1">ECLA1</strain>
    </source>
</reference>
<protein>
    <submittedName>
        <fullName evidence="1">Uncharacterized protein</fullName>
    </submittedName>
</protein>
<gene>
    <name evidence="1" type="ORF">RRG08_007311</name>
</gene>
<dbReference type="EMBL" id="JAWDGP010007453">
    <property type="protein sequence ID" value="KAK3717715.1"/>
    <property type="molecule type" value="Genomic_DNA"/>
</dbReference>
<dbReference type="AlphaFoldDB" id="A0AAE0XVH5"/>
<proteinExistence type="predicted"/>
<comment type="caution">
    <text evidence="1">The sequence shown here is derived from an EMBL/GenBank/DDBJ whole genome shotgun (WGS) entry which is preliminary data.</text>
</comment>
<accession>A0AAE0XVH5</accession>